<evidence type="ECO:0000313" key="3">
    <source>
        <dbReference type="Proteomes" id="UP001162164"/>
    </source>
</evidence>
<feature type="region of interest" description="Disordered" evidence="1">
    <location>
        <begin position="25"/>
        <end position="60"/>
    </location>
</feature>
<gene>
    <name evidence="2" type="ORF">NQ317_006646</name>
</gene>
<dbReference type="PANTHER" id="PTHR44809">
    <property type="match status" value="1"/>
</dbReference>
<comment type="caution">
    <text evidence="2">The sequence shown here is derived from an EMBL/GenBank/DDBJ whole genome shotgun (WGS) entry which is preliminary data.</text>
</comment>
<keyword evidence="3" id="KW-1185">Reference proteome</keyword>
<accession>A0ABQ9IXG0</accession>
<protein>
    <submittedName>
        <fullName evidence="2">Uncharacterized protein</fullName>
    </submittedName>
</protein>
<sequence length="234" mass="26419">MVPKKQSRTSSLRSAQRRLKTMDTLGCLHKSKKATSPPATDDATEPLPAPWGEQGKKRPSSWPLYSLVSTVAVGCYLNGINGDFVHDDVPAVTLNKDVLAVNPVSHVFKNDFWGTPMADLASHKSYRPLTVLTFRYSYRVVPYILTPINSLIFKRYEKNVESKVVVFNVYYLLAKKNKTKSHRKNQREKTAPRGSKFPRIISKYRLPLLFKKGSKHEECTCASHVNIVTAPLSQ</sequence>
<name>A0ABQ9IXG0_9CUCU</name>
<evidence type="ECO:0000313" key="2">
    <source>
        <dbReference type="EMBL" id="KAJ8968465.1"/>
    </source>
</evidence>
<dbReference type="Proteomes" id="UP001162164">
    <property type="component" value="Unassembled WGS sequence"/>
</dbReference>
<proteinExistence type="predicted"/>
<dbReference type="InterPro" id="IPR052943">
    <property type="entry name" value="TMTC_O-mannosyl-trnsfr"/>
</dbReference>
<evidence type="ECO:0000256" key="1">
    <source>
        <dbReference type="SAM" id="MobiDB-lite"/>
    </source>
</evidence>
<dbReference type="PANTHER" id="PTHR44809:SF1">
    <property type="entry name" value="PROTEIN O-MANNOSYL-TRANSFERASE TMTC1"/>
    <property type="match status" value="1"/>
</dbReference>
<dbReference type="EMBL" id="JAPWTJ010001987">
    <property type="protein sequence ID" value="KAJ8968465.1"/>
    <property type="molecule type" value="Genomic_DNA"/>
</dbReference>
<reference evidence="2" key="1">
    <citation type="journal article" date="2023" name="Insect Mol. Biol.">
        <title>Genome sequencing provides insights into the evolution of gene families encoding plant cell wall-degrading enzymes in longhorned beetles.</title>
        <authorList>
            <person name="Shin N.R."/>
            <person name="Okamura Y."/>
            <person name="Kirsch R."/>
            <person name="Pauchet Y."/>
        </authorList>
    </citation>
    <scope>NUCLEOTIDE SEQUENCE</scope>
    <source>
        <strain evidence="2">MMC_N1</strain>
    </source>
</reference>
<organism evidence="2 3">
    <name type="scientific">Molorchus minor</name>
    <dbReference type="NCBI Taxonomy" id="1323400"/>
    <lineage>
        <taxon>Eukaryota</taxon>
        <taxon>Metazoa</taxon>
        <taxon>Ecdysozoa</taxon>
        <taxon>Arthropoda</taxon>
        <taxon>Hexapoda</taxon>
        <taxon>Insecta</taxon>
        <taxon>Pterygota</taxon>
        <taxon>Neoptera</taxon>
        <taxon>Endopterygota</taxon>
        <taxon>Coleoptera</taxon>
        <taxon>Polyphaga</taxon>
        <taxon>Cucujiformia</taxon>
        <taxon>Chrysomeloidea</taxon>
        <taxon>Cerambycidae</taxon>
        <taxon>Lamiinae</taxon>
        <taxon>Monochamini</taxon>
        <taxon>Molorchus</taxon>
    </lineage>
</organism>